<organism evidence="3">
    <name type="scientific">Beauveria basiana dsRNA mycovirus 1</name>
    <dbReference type="NCBI Taxonomy" id="3093715"/>
    <lineage>
        <taxon>Viruses</taxon>
        <taxon>Riboviria</taxon>
    </lineage>
</organism>
<dbReference type="GO" id="GO:0019028">
    <property type="term" value="C:viral capsid"/>
    <property type="evidence" value="ECO:0007669"/>
    <property type="project" value="UniProtKB-KW"/>
</dbReference>
<evidence type="ECO:0000313" key="3">
    <source>
        <dbReference type="EMBL" id="WPE03614.1"/>
    </source>
</evidence>
<keyword evidence="3" id="KW-0167">Capsid protein</keyword>
<keyword evidence="1" id="KW-0175">Coiled coil</keyword>
<accession>A0AAF1C0T7</accession>
<evidence type="ECO:0000256" key="2">
    <source>
        <dbReference type="SAM" id="MobiDB-lite"/>
    </source>
</evidence>
<evidence type="ECO:0000256" key="1">
    <source>
        <dbReference type="SAM" id="Coils"/>
    </source>
</evidence>
<keyword evidence="3" id="KW-0946">Virion</keyword>
<feature type="compositionally biased region" description="Polar residues" evidence="2">
    <location>
        <begin position="295"/>
        <end position="305"/>
    </location>
</feature>
<feature type="coiled-coil region" evidence="1">
    <location>
        <begin position="191"/>
        <end position="218"/>
    </location>
</feature>
<feature type="compositionally biased region" description="Basic and acidic residues" evidence="2">
    <location>
        <begin position="232"/>
        <end position="242"/>
    </location>
</feature>
<proteinExistence type="predicted"/>
<sequence>MTTDMRNLFGGAKAKVSFDAIPGLSGHTLPVPERGDTLKRLAAKTTALRRVIESGHSLAVATGMKAAAFNTVDPEEKAVAEMGVVEKEQYMAWRGGARLGDFNRLTSLEPTNKWNGSTSTLDRWVMGLRRMYEDEEIGRENAVWWAVHADFLVPTITAHVKVLNAGRSMVDKLAKLSPEEMAEYQTARRILADTAYRVQTIKREINQLTQEIGRAEDVILTRVRHYQQTVGEKTRADAPENRARKRRNLPTFGAPTDLGGLAGEGREARRRRLNVATVDEDMTGSPQARPERESSPTYAPQSPQYNPEDMTGVEDVI</sequence>
<name>A0AAF1C0T7_9VIRU</name>
<dbReference type="EMBL" id="OR737624">
    <property type="protein sequence ID" value="WPE03614.1"/>
    <property type="molecule type" value="Genomic_RNA"/>
</dbReference>
<feature type="region of interest" description="Disordered" evidence="2">
    <location>
        <begin position="230"/>
        <end position="317"/>
    </location>
</feature>
<protein>
    <submittedName>
        <fullName evidence="3">Coat protein</fullName>
    </submittedName>
</protein>
<reference evidence="3" key="1">
    <citation type="submission" date="2023-09" db="EMBL/GenBank/DDBJ databases">
        <title>First record of a negative single stranded RNA viruses from entomopathogenic fungus beauveria bassiana vuillemin.</title>
        <authorList>
            <person name="Zhang Z."/>
            <person name="Liu H."/>
            <person name="Xu M."/>
            <person name="Jia X."/>
            <person name="Lu Y."/>
            <person name="Sui L."/>
            <person name="Xie Z."/>
        </authorList>
    </citation>
    <scope>NUCLEOTIDE SEQUENCE</scope>
    <source>
        <strain evidence="3">BbdsRNAMV1</strain>
    </source>
</reference>